<name>A0A645GPC4_9ZZZZ</name>
<accession>A0A645GPC4</accession>
<dbReference type="EMBL" id="VSSQ01077748">
    <property type="protein sequence ID" value="MPN27749.1"/>
    <property type="molecule type" value="Genomic_DNA"/>
</dbReference>
<sequence>MRREREYIVDVGRRAENELFRRAGFDGGVGACYHIGVSPYLRVRLVERYAARVGERGLEVAADYRAGRDARAEGRAARGDRDRRHGAAVVVGRGGEQERVGGRAVP</sequence>
<reference evidence="1" key="1">
    <citation type="submission" date="2019-08" db="EMBL/GenBank/DDBJ databases">
        <authorList>
            <person name="Kucharzyk K."/>
            <person name="Murdoch R.W."/>
            <person name="Higgins S."/>
            <person name="Loffler F."/>
        </authorList>
    </citation>
    <scope>NUCLEOTIDE SEQUENCE</scope>
</reference>
<proteinExistence type="predicted"/>
<gene>
    <name evidence="1" type="ORF">SDC9_175183</name>
</gene>
<dbReference type="AlphaFoldDB" id="A0A645GPC4"/>
<protein>
    <submittedName>
        <fullName evidence="1">Uncharacterized protein</fullName>
    </submittedName>
</protein>
<comment type="caution">
    <text evidence="1">The sequence shown here is derived from an EMBL/GenBank/DDBJ whole genome shotgun (WGS) entry which is preliminary data.</text>
</comment>
<evidence type="ECO:0000313" key="1">
    <source>
        <dbReference type="EMBL" id="MPN27749.1"/>
    </source>
</evidence>
<organism evidence="1">
    <name type="scientific">bioreactor metagenome</name>
    <dbReference type="NCBI Taxonomy" id="1076179"/>
    <lineage>
        <taxon>unclassified sequences</taxon>
        <taxon>metagenomes</taxon>
        <taxon>ecological metagenomes</taxon>
    </lineage>
</organism>